<dbReference type="Gene3D" id="1.10.10.10">
    <property type="entry name" value="Winged helix-like DNA-binding domain superfamily/Winged helix DNA-binding domain"/>
    <property type="match status" value="1"/>
</dbReference>
<dbReference type="PROSITE" id="PS50949">
    <property type="entry name" value="HTH_GNTR"/>
    <property type="match status" value="1"/>
</dbReference>
<dbReference type="PANTHER" id="PTHR44846:SF17">
    <property type="entry name" value="GNTR-FAMILY TRANSCRIPTIONAL REGULATOR"/>
    <property type="match status" value="1"/>
</dbReference>
<evidence type="ECO:0000256" key="3">
    <source>
        <dbReference type="ARBA" id="ARBA00023163"/>
    </source>
</evidence>
<dbReference type="InterPro" id="IPR011663">
    <property type="entry name" value="UTRA"/>
</dbReference>
<keyword evidence="1" id="KW-0805">Transcription regulation</keyword>
<dbReference type="RefSeq" id="WP_168087973.1">
    <property type="nucleotide sequence ID" value="NZ_BHZH01000136.1"/>
</dbReference>
<feature type="region of interest" description="Disordered" evidence="4">
    <location>
        <begin position="81"/>
        <end position="102"/>
    </location>
</feature>
<dbReference type="SMART" id="SM00866">
    <property type="entry name" value="UTRA"/>
    <property type="match status" value="1"/>
</dbReference>
<gene>
    <name evidence="6" type="ORF">HCN52_09595</name>
</gene>
<dbReference type="InterPro" id="IPR000524">
    <property type="entry name" value="Tscrpt_reg_HTH_GntR"/>
</dbReference>
<comment type="caution">
    <text evidence="6">The sequence shown here is derived from an EMBL/GenBank/DDBJ whole genome shotgun (WGS) entry which is preliminary data.</text>
</comment>
<keyword evidence="3" id="KW-0804">Transcription</keyword>
<dbReference type="SUPFAM" id="SSF46785">
    <property type="entry name" value="Winged helix' DNA-binding domain"/>
    <property type="match status" value="1"/>
</dbReference>
<dbReference type="InterPro" id="IPR036390">
    <property type="entry name" value="WH_DNA-bd_sf"/>
</dbReference>
<dbReference type="Gene3D" id="3.40.1410.10">
    <property type="entry name" value="Chorismate lyase-like"/>
    <property type="match status" value="1"/>
</dbReference>
<keyword evidence="7" id="KW-1185">Reference proteome</keyword>
<dbReference type="SUPFAM" id="SSF64288">
    <property type="entry name" value="Chorismate lyase-like"/>
    <property type="match status" value="1"/>
</dbReference>
<organism evidence="6 7">
    <name type="scientific">Streptomyces bohaiensis</name>
    <dbReference type="NCBI Taxonomy" id="1431344"/>
    <lineage>
        <taxon>Bacteria</taxon>
        <taxon>Bacillati</taxon>
        <taxon>Actinomycetota</taxon>
        <taxon>Actinomycetes</taxon>
        <taxon>Kitasatosporales</taxon>
        <taxon>Streptomycetaceae</taxon>
        <taxon>Streptomyces</taxon>
    </lineage>
</organism>
<dbReference type="Proteomes" id="UP000727056">
    <property type="component" value="Unassembled WGS sequence"/>
</dbReference>
<dbReference type="SMART" id="SM00345">
    <property type="entry name" value="HTH_GNTR"/>
    <property type="match status" value="1"/>
</dbReference>
<dbReference type="Pfam" id="PF07702">
    <property type="entry name" value="UTRA"/>
    <property type="match status" value="1"/>
</dbReference>
<dbReference type="EMBL" id="JAAVJC010000058">
    <property type="protein sequence ID" value="NJQ15195.1"/>
    <property type="molecule type" value="Genomic_DNA"/>
</dbReference>
<dbReference type="InterPro" id="IPR028978">
    <property type="entry name" value="Chorismate_lyase_/UTRA_dom_sf"/>
</dbReference>
<proteinExistence type="predicted"/>
<dbReference type="InterPro" id="IPR036388">
    <property type="entry name" value="WH-like_DNA-bd_sf"/>
</dbReference>
<dbReference type="CDD" id="cd07377">
    <property type="entry name" value="WHTH_GntR"/>
    <property type="match status" value="1"/>
</dbReference>
<keyword evidence="2" id="KW-0238">DNA-binding</keyword>
<dbReference type="Pfam" id="PF00392">
    <property type="entry name" value="GntR"/>
    <property type="match status" value="1"/>
</dbReference>
<dbReference type="PRINTS" id="PR00035">
    <property type="entry name" value="HTHGNTR"/>
</dbReference>
<evidence type="ECO:0000313" key="6">
    <source>
        <dbReference type="EMBL" id="NJQ15195.1"/>
    </source>
</evidence>
<name>A0ABX1C7Q2_9ACTN</name>
<dbReference type="InterPro" id="IPR050679">
    <property type="entry name" value="Bact_HTH_transcr_reg"/>
</dbReference>
<accession>A0ABX1C7Q2</accession>
<evidence type="ECO:0000256" key="1">
    <source>
        <dbReference type="ARBA" id="ARBA00023015"/>
    </source>
</evidence>
<feature type="domain" description="HTH gntR-type" evidence="5">
    <location>
        <begin position="11"/>
        <end position="78"/>
    </location>
</feature>
<dbReference type="PANTHER" id="PTHR44846">
    <property type="entry name" value="MANNOSYL-D-GLYCERATE TRANSPORT/METABOLISM SYSTEM REPRESSOR MNGR-RELATED"/>
    <property type="match status" value="1"/>
</dbReference>
<reference evidence="6 7" key="1">
    <citation type="submission" date="2020-03" db="EMBL/GenBank/DDBJ databases">
        <title>Draft genome of Streptomyces sp. ventii, isolated from the Axial Seamount in the Pacific Ocean, and resequencing of the two type strains Streptomyces lonarensis strain NCL 716 and Streptomyces bohaiensis strain 11A07.</title>
        <authorList>
            <person name="Loughran R.M."/>
            <person name="Pfannmuller K.M."/>
            <person name="Wasson B.J."/>
            <person name="Deadmond M.C."/>
            <person name="Paddock B.E."/>
            <person name="Koyack M.J."/>
            <person name="Gallegos D.A."/>
            <person name="Mitchell E.A."/>
            <person name="Ushijima B."/>
            <person name="Saw J.H."/>
            <person name="Mcphail K.L."/>
            <person name="Videau P."/>
        </authorList>
    </citation>
    <scope>NUCLEOTIDE SEQUENCE [LARGE SCALE GENOMIC DNA]</scope>
    <source>
        <strain evidence="6 7">11A07</strain>
    </source>
</reference>
<evidence type="ECO:0000313" key="7">
    <source>
        <dbReference type="Proteomes" id="UP000727056"/>
    </source>
</evidence>
<evidence type="ECO:0000256" key="4">
    <source>
        <dbReference type="SAM" id="MobiDB-lite"/>
    </source>
</evidence>
<protein>
    <submittedName>
        <fullName evidence="6">GntR family transcriptional regulator</fullName>
    </submittedName>
</protein>
<sequence>MGTTHVEQGFEPKHRQLKTVLSEALETEFAVGQVLPNERELAARFGVARATLRQALEQLELDGRLQRRRGVGTTVAPPRTVVDVSASPDSWPGGPGDDWDVTGRTRGLPPLTVARLLGTAADEPVETVHRYRGGDGRPVAVEVLYIPSSRLGGSAVAGPADGSSADDAEEGRRVLRRLHRFALDGLDRSVELGSATDEDAGRLGRLPGAPVLVVTSQYVVAGTVAAVGVATYRADTCRLTIGDRNG</sequence>
<evidence type="ECO:0000259" key="5">
    <source>
        <dbReference type="PROSITE" id="PS50949"/>
    </source>
</evidence>
<evidence type="ECO:0000256" key="2">
    <source>
        <dbReference type="ARBA" id="ARBA00023125"/>
    </source>
</evidence>